<evidence type="ECO:0000256" key="4">
    <source>
        <dbReference type="ARBA" id="ARBA00022692"/>
    </source>
</evidence>
<dbReference type="InterPro" id="IPR058127">
    <property type="entry name" value="DedA"/>
</dbReference>
<dbReference type="InterPro" id="IPR032818">
    <property type="entry name" value="DedA-like"/>
</dbReference>
<keyword evidence="4 7" id="KW-0812">Transmembrane</keyword>
<evidence type="ECO:0000313" key="10">
    <source>
        <dbReference type="Proteomes" id="UP000264072"/>
    </source>
</evidence>
<keyword evidence="6 7" id="KW-0472">Membrane</keyword>
<comment type="subcellular location">
    <subcellularLocation>
        <location evidence="1 7">Cell membrane</location>
        <topology evidence="1 7">Multi-pass membrane protein</topology>
    </subcellularLocation>
</comment>
<proteinExistence type="inferred from homology"/>
<evidence type="ECO:0000256" key="5">
    <source>
        <dbReference type="ARBA" id="ARBA00022989"/>
    </source>
</evidence>
<dbReference type="AlphaFoldDB" id="A0A351JUG9"/>
<keyword evidence="5 7" id="KW-1133">Transmembrane helix</keyword>
<dbReference type="PANTHER" id="PTHR30353:SF0">
    <property type="entry name" value="TRANSMEMBRANE PROTEIN"/>
    <property type="match status" value="1"/>
</dbReference>
<evidence type="ECO:0000256" key="2">
    <source>
        <dbReference type="ARBA" id="ARBA00010792"/>
    </source>
</evidence>
<evidence type="ECO:0000259" key="8">
    <source>
        <dbReference type="Pfam" id="PF09335"/>
    </source>
</evidence>
<feature type="transmembrane region" description="Helical" evidence="7">
    <location>
        <begin position="153"/>
        <end position="175"/>
    </location>
</feature>
<evidence type="ECO:0000256" key="7">
    <source>
        <dbReference type="RuleBase" id="RU367016"/>
    </source>
</evidence>
<name>A0A351JUG9_UNCKA</name>
<organism evidence="9 10">
    <name type="scientific">candidate division WWE3 bacterium</name>
    <dbReference type="NCBI Taxonomy" id="2053526"/>
    <lineage>
        <taxon>Bacteria</taxon>
        <taxon>Katanobacteria</taxon>
    </lineage>
</organism>
<feature type="transmembrane region" description="Helical" evidence="7">
    <location>
        <begin position="28"/>
        <end position="48"/>
    </location>
</feature>
<comment type="similarity">
    <text evidence="2 7">Belongs to the DedA family.</text>
</comment>
<evidence type="ECO:0000256" key="6">
    <source>
        <dbReference type="ARBA" id="ARBA00023136"/>
    </source>
</evidence>
<accession>A0A351JUG9</accession>
<evidence type="ECO:0000256" key="1">
    <source>
        <dbReference type="ARBA" id="ARBA00004651"/>
    </source>
</evidence>
<reference evidence="9 10" key="1">
    <citation type="journal article" date="2018" name="Nat. Biotechnol.">
        <title>A standardized bacterial taxonomy based on genome phylogeny substantially revises the tree of life.</title>
        <authorList>
            <person name="Parks D.H."/>
            <person name="Chuvochina M."/>
            <person name="Waite D.W."/>
            <person name="Rinke C."/>
            <person name="Skarshewski A."/>
            <person name="Chaumeil P.A."/>
            <person name="Hugenholtz P."/>
        </authorList>
    </citation>
    <scope>NUCLEOTIDE SEQUENCE [LARGE SCALE GENOMIC DNA]</scope>
    <source>
        <strain evidence="9">UBA10185</strain>
    </source>
</reference>
<dbReference type="Pfam" id="PF09335">
    <property type="entry name" value="VTT_dom"/>
    <property type="match status" value="1"/>
</dbReference>
<sequence length="217" mass="24095">MEAIASVFSFIIHINEYLGEIIANYGTLAYAILFIILFAETGFVFTPFLPGDSLLFAAGAFSAIGSFNIWILLSLLWLAAFLGDTVNYWIGHFFGQKLIDNPKIPINQEHVDKTQKFYAKHGGKTIFLARFIPIIRTFAPFVAGIGKMHYRKFVAYNAAGGFVWVFGFTLAGYFFGNIPSIKQNFSPVVLAIIAISVVPIVFEFIKAKTKKAGTLNE</sequence>
<dbReference type="Proteomes" id="UP000264072">
    <property type="component" value="Unassembled WGS sequence"/>
</dbReference>
<dbReference type="PANTHER" id="PTHR30353">
    <property type="entry name" value="INNER MEMBRANE PROTEIN DEDA-RELATED"/>
    <property type="match status" value="1"/>
</dbReference>
<keyword evidence="3 7" id="KW-1003">Cell membrane</keyword>
<comment type="caution">
    <text evidence="9">The sequence shown here is derived from an EMBL/GenBank/DDBJ whole genome shotgun (WGS) entry which is preliminary data.</text>
</comment>
<evidence type="ECO:0000256" key="3">
    <source>
        <dbReference type="ARBA" id="ARBA00022475"/>
    </source>
</evidence>
<dbReference type="NCBIfam" id="NF008102">
    <property type="entry name" value="PRK10847.1"/>
    <property type="match status" value="1"/>
</dbReference>
<feature type="transmembrane region" description="Helical" evidence="7">
    <location>
        <begin position="55"/>
        <end position="79"/>
    </location>
</feature>
<gene>
    <name evidence="9" type="ORF">DCY43_04375</name>
</gene>
<protein>
    <submittedName>
        <fullName evidence="9">DedA family protein</fullName>
    </submittedName>
</protein>
<dbReference type="GO" id="GO:0005886">
    <property type="term" value="C:plasma membrane"/>
    <property type="evidence" value="ECO:0007669"/>
    <property type="project" value="UniProtKB-SubCell"/>
</dbReference>
<feature type="transmembrane region" description="Helical" evidence="7">
    <location>
        <begin position="187"/>
        <end position="205"/>
    </location>
</feature>
<evidence type="ECO:0000313" key="9">
    <source>
        <dbReference type="EMBL" id="HAZ29939.1"/>
    </source>
</evidence>
<dbReference type="EMBL" id="DNHX01000040">
    <property type="protein sequence ID" value="HAZ29939.1"/>
    <property type="molecule type" value="Genomic_DNA"/>
</dbReference>
<dbReference type="InterPro" id="IPR032816">
    <property type="entry name" value="VTT_dom"/>
</dbReference>
<feature type="domain" description="VTT" evidence="8">
    <location>
        <begin position="49"/>
        <end position="173"/>
    </location>
</feature>